<organism evidence="3 4">
    <name type="scientific">Acanthaster planci</name>
    <name type="common">Crown-of-thorns starfish</name>
    <dbReference type="NCBI Taxonomy" id="133434"/>
    <lineage>
        <taxon>Eukaryota</taxon>
        <taxon>Metazoa</taxon>
        <taxon>Echinodermata</taxon>
        <taxon>Eleutherozoa</taxon>
        <taxon>Asterozoa</taxon>
        <taxon>Asteroidea</taxon>
        <taxon>Valvatacea</taxon>
        <taxon>Valvatida</taxon>
        <taxon>Acanthasteridae</taxon>
        <taxon>Acanthaster</taxon>
    </lineage>
</organism>
<proteinExistence type="predicted"/>
<dbReference type="OrthoDB" id="10048650at2759"/>
<dbReference type="OMA" id="CACAEYL"/>
<feature type="compositionally biased region" description="Basic and acidic residues" evidence="1">
    <location>
        <begin position="220"/>
        <end position="243"/>
    </location>
</feature>
<reference evidence="4" key="1">
    <citation type="submission" date="2025-08" db="UniProtKB">
        <authorList>
            <consortium name="RefSeq"/>
        </authorList>
    </citation>
    <scope>IDENTIFICATION</scope>
</reference>
<dbReference type="RefSeq" id="XP_022102076.1">
    <property type="nucleotide sequence ID" value="XM_022246384.1"/>
</dbReference>
<feature type="region of interest" description="Disordered" evidence="1">
    <location>
        <begin position="218"/>
        <end position="254"/>
    </location>
</feature>
<protein>
    <submittedName>
        <fullName evidence="4">Uncharacterized protein LOC110985394</fullName>
    </submittedName>
</protein>
<feature type="domain" description="DUF7041" evidence="2">
    <location>
        <begin position="19"/>
        <end position="101"/>
    </location>
</feature>
<dbReference type="PANTHER" id="PTHR33327">
    <property type="entry name" value="ENDONUCLEASE"/>
    <property type="match status" value="1"/>
</dbReference>
<dbReference type="PANTHER" id="PTHR33327:SF3">
    <property type="entry name" value="RNA-DIRECTED DNA POLYMERASE"/>
    <property type="match status" value="1"/>
</dbReference>
<gene>
    <name evidence="4" type="primary">LOC110985394</name>
</gene>
<evidence type="ECO:0000313" key="3">
    <source>
        <dbReference type="Proteomes" id="UP000694845"/>
    </source>
</evidence>
<dbReference type="InterPro" id="IPR055469">
    <property type="entry name" value="DUF7041"/>
</dbReference>
<sequence length="288" mass="32632">MMATPPEVVAPLSAVSLKLPPFWPHDPTIWFAQVDAQFQTRQITTQATKFAYVVSSLQPEIAQEVRDLLISPPTVDQYDKLKMELIKRTSESEQKRLHQLLISEELGDRKPSQLLRRMKQLLGENTLEERILRQLFLQRLPQNVQLILASSSDTVDLEQLAIIADKILEVASPPTVVTSTTVNAVSSSKSLEKRIDELQSQVSDLTTLVHELVMKGTSKGKRDFSRGRSRERTKNKSIDDRRSPSKSKSVPRAGSDCWYHWRFGDKATKCVKPCSYSETKSKATNQEN</sequence>
<dbReference type="AlphaFoldDB" id="A0A8B7ZFR3"/>
<evidence type="ECO:0000313" key="4">
    <source>
        <dbReference type="RefSeq" id="XP_022102076.1"/>
    </source>
</evidence>
<dbReference type="GeneID" id="110985394"/>
<name>A0A8B7ZFR3_ACAPL</name>
<dbReference type="Pfam" id="PF23055">
    <property type="entry name" value="DUF7041"/>
    <property type="match status" value="1"/>
</dbReference>
<evidence type="ECO:0000256" key="1">
    <source>
        <dbReference type="SAM" id="MobiDB-lite"/>
    </source>
</evidence>
<dbReference type="Proteomes" id="UP000694845">
    <property type="component" value="Unplaced"/>
</dbReference>
<dbReference type="KEGG" id="aplc:110985394"/>
<keyword evidence="3" id="KW-1185">Reference proteome</keyword>
<accession>A0A8B7ZFR3</accession>
<evidence type="ECO:0000259" key="2">
    <source>
        <dbReference type="Pfam" id="PF23055"/>
    </source>
</evidence>